<comment type="similarity">
    <text evidence="2">Belongs to the AB hydrolase superfamily. FUS2 hydrolase family.</text>
</comment>
<dbReference type="InterPro" id="IPR029058">
    <property type="entry name" value="AB_hydrolase_fold"/>
</dbReference>
<evidence type="ECO:0000256" key="1">
    <source>
        <dbReference type="ARBA" id="ARBA00022801"/>
    </source>
</evidence>
<dbReference type="InterPro" id="IPR050261">
    <property type="entry name" value="FrsA_esterase"/>
</dbReference>
<dbReference type="Gene3D" id="3.40.50.1820">
    <property type="entry name" value="alpha/beta hydrolase"/>
    <property type="match status" value="1"/>
</dbReference>
<sequence length="324" mass="33368">MSDRPAPTTERGDVTPAETSFASRGTRCAAWHLTATSDALAGSRGRPCVVLGHGLGATRDCGLLPFAQRFAAAGCDVLVFDYRGFGTSGGTADPALAQDVHHLRHRADYHAAIAHARALPGVDRERIVLWGSSYSGGHVVPVAARDGQVAAVIAQGAAMDGRAALREILRHAGPGQPARLIGHGLLDVAGSLLGRPPHRIGVFGPPGATAAVTAPDAEAGYSAITGPSFRNTMRARGVLRIPFNRPVTAARRLRAPLLLVVAIRDSIAPPAAARAVAARAGAGAEVLELGCGHFDVYCGAMFERSVTAQVGFLTRTLALGPAAG</sequence>
<dbReference type="EMBL" id="JAGINU010000001">
    <property type="protein sequence ID" value="MBP2368141.1"/>
    <property type="molecule type" value="Genomic_DNA"/>
</dbReference>
<gene>
    <name evidence="4" type="ORF">JOF36_003837</name>
</gene>
<feature type="domain" description="AB hydrolase-1" evidence="3">
    <location>
        <begin position="49"/>
        <end position="294"/>
    </location>
</feature>
<dbReference type="SUPFAM" id="SSF53474">
    <property type="entry name" value="alpha/beta-Hydrolases"/>
    <property type="match status" value="1"/>
</dbReference>
<keyword evidence="1" id="KW-0378">Hydrolase</keyword>
<reference evidence="4 5" key="1">
    <citation type="submission" date="2021-03" db="EMBL/GenBank/DDBJ databases">
        <title>Sequencing the genomes of 1000 actinobacteria strains.</title>
        <authorList>
            <person name="Klenk H.-P."/>
        </authorList>
    </citation>
    <scope>NUCLEOTIDE SEQUENCE [LARGE SCALE GENOMIC DNA]</scope>
    <source>
        <strain evidence="4 5">DSM 45256</strain>
    </source>
</reference>
<dbReference type="PANTHER" id="PTHR22946:SF9">
    <property type="entry name" value="POLYKETIDE TRANSFERASE AF380"/>
    <property type="match status" value="1"/>
</dbReference>
<protein>
    <submittedName>
        <fullName evidence="4">Pimeloyl-ACP methyl ester carboxylesterase</fullName>
    </submittedName>
</protein>
<dbReference type="Pfam" id="PF12697">
    <property type="entry name" value="Abhydrolase_6"/>
    <property type="match status" value="1"/>
</dbReference>
<proteinExistence type="inferred from homology"/>
<evidence type="ECO:0000256" key="2">
    <source>
        <dbReference type="ARBA" id="ARBA00038115"/>
    </source>
</evidence>
<evidence type="ECO:0000259" key="3">
    <source>
        <dbReference type="Pfam" id="PF12697"/>
    </source>
</evidence>
<dbReference type="Proteomes" id="UP001519295">
    <property type="component" value="Unassembled WGS sequence"/>
</dbReference>
<dbReference type="PANTHER" id="PTHR22946">
    <property type="entry name" value="DIENELACTONE HYDROLASE DOMAIN-CONTAINING PROTEIN-RELATED"/>
    <property type="match status" value="1"/>
</dbReference>
<keyword evidence="5" id="KW-1185">Reference proteome</keyword>
<comment type="caution">
    <text evidence="4">The sequence shown here is derived from an EMBL/GenBank/DDBJ whole genome shotgun (WGS) entry which is preliminary data.</text>
</comment>
<accession>A0ABS4VWH2</accession>
<evidence type="ECO:0000313" key="5">
    <source>
        <dbReference type="Proteomes" id="UP001519295"/>
    </source>
</evidence>
<name>A0ABS4VWH2_9PSEU</name>
<evidence type="ECO:0000313" key="4">
    <source>
        <dbReference type="EMBL" id="MBP2368141.1"/>
    </source>
</evidence>
<organism evidence="4 5">
    <name type="scientific">Pseudonocardia parietis</name>
    <dbReference type="NCBI Taxonomy" id="570936"/>
    <lineage>
        <taxon>Bacteria</taxon>
        <taxon>Bacillati</taxon>
        <taxon>Actinomycetota</taxon>
        <taxon>Actinomycetes</taxon>
        <taxon>Pseudonocardiales</taxon>
        <taxon>Pseudonocardiaceae</taxon>
        <taxon>Pseudonocardia</taxon>
    </lineage>
</organism>
<dbReference type="RefSeq" id="WP_210028457.1">
    <property type="nucleotide sequence ID" value="NZ_JAGINU010000001.1"/>
</dbReference>
<dbReference type="InterPro" id="IPR000073">
    <property type="entry name" value="AB_hydrolase_1"/>
</dbReference>